<dbReference type="AlphaFoldDB" id="A0A1A6GP00"/>
<gene>
    <name evidence="2" type="ORF">A6R68_03538</name>
</gene>
<organism evidence="2 3">
    <name type="scientific">Neotoma lepida</name>
    <name type="common">Desert woodrat</name>
    <dbReference type="NCBI Taxonomy" id="56216"/>
    <lineage>
        <taxon>Eukaryota</taxon>
        <taxon>Metazoa</taxon>
        <taxon>Chordata</taxon>
        <taxon>Craniata</taxon>
        <taxon>Vertebrata</taxon>
        <taxon>Euteleostomi</taxon>
        <taxon>Mammalia</taxon>
        <taxon>Eutheria</taxon>
        <taxon>Euarchontoglires</taxon>
        <taxon>Glires</taxon>
        <taxon>Rodentia</taxon>
        <taxon>Myomorpha</taxon>
        <taxon>Muroidea</taxon>
        <taxon>Cricetidae</taxon>
        <taxon>Neotominae</taxon>
        <taxon>Neotoma</taxon>
    </lineage>
</organism>
<dbReference type="InterPro" id="IPR003961">
    <property type="entry name" value="FN3_dom"/>
</dbReference>
<accession>A0A1A6GP00</accession>
<sequence>MDFSMTLSLDTAAVRRNTSHSFRIPLAFVVGAVSMRHSRITSAALDITLEFFRVSKHKPMLSYGFPINSSSFYTIGEICCPDEHHNRVSIGFGDACCGRMPYATSGSQVCCAGKLHNGYGQQCCGGEMVSQDFKCCGGGEKGMVYSHLPGMLCCGQDYVNMSDTICCSASSGESKAHVKKNDPVPVKCCDTELIPEGQQCCNGVGYNPLKYVCSDEISTGMVMKETKVCATVCPASMEATAHCGQCDFNATTHICTVTRGPLNPMGRIAMDGLCSSAEEIVYSGDVNARSFIGPITHYILLRDGGERFRGPSLSFTDTEGIQPLQEYSYQLKACTATGCATSSKVIAVPTREISESISPPNITAQGPETLHLSWSVPEKAKDVIKEYQLWLDGRGLIYTDTSDRRQHTVTGDKTGNLLEEAVIAVGLGGASQ</sequence>
<dbReference type="PROSITE" id="PS50853">
    <property type="entry name" value="FN3"/>
    <property type="match status" value="1"/>
</dbReference>
<dbReference type="EMBL" id="LZPO01076478">
    <property type="protein sequence ID" value="OBS67921.1"/>
    <property type="molecule type" value="Genomic_DNA"/>
</dbReference>
<keyword evidence="3" id="KW-1185">Reference proteome</keyword>
<feature type="domain" description="Fibronectin type-III" evidence="1">
    <location>
        <begin position="356"/>
        <end position="432"/>
    </location>
</feature>
<evidence type="ECO:0000313" key="3">
    <source>
        <dbReference type="Proteomes" id="UP000092124"/>
    </source>
</evidence>
<dbReference type="Pfam" id="PF24748">
    <property type="entry name" value="Galaxin_repeat"/>
    <property type="match status" value="1"/>
</dbReference>
<dbReference type="STRING" id="56216.A0A1A6GP00"/>
<comment type="caution">
    <text evidence="2">The sequence shown here is derived from an EMBL/GenBank/DDBJ whole genome shotgun (WGS) entry which is preliminary data.</text>
</comment>
<dbReference type="InterPro" id="IPR056601">
    <property type="entry name" value="Galaxin_dom"/>
</dbReference>
<dbReference type="SUPFAM" id="SSF49265">
    <property type="entry name" value="Fibronectin type III"/>
    <property type="match status" value="1"/>
</dbReference>
<evidence type="ECO:0000259" key="1">
    <source>
        <dbReference type="PROSITE" id="PS50853"/>
    </source>
</evidence>
<protein>
    <recommendedName>
        <fullName evidence="1">Fibronectin type-III domain-containing protein</fullName>
    </recommendedName>
</protein>
<dbReference type="InterPro" id="IPR036116">
    <property type="entry name" value="FN3_sf"/>
</dbReference>
<proteinExistence type="predicted"/>
<dbReference type="OrthoDB" id="5984158at2759"/>
<evidence type="ECO:0000313" key="2">
    <source>
        <dbReference type="EMBL" id="OBS67921.1"/>
    </source>
</evidence>
<dbReference type="Proteomes" id="UP000092124">
    <property type="component" value="Unassembled WGS sequence"/>
</dbReference>
<reference evidence="2 3" key="1">
    <citation type="submission" date="2016-06" db="EMBL/GenBank/DDBJ databases">
        <title>The Draft Genome Sequence and Annotation of the Desert Woodrat Neotoma lepida.</title>
        <authorList>
            <person name="Campbell M."/>
            <person name="Oakeson K.F."/>
            <person name="Yandell M."/>
            <person name="Halpert J.R."/>
            <person name="Dearing D."/>
        </authorList>
    </citation>
    <scope>NUCLEOTIDE SEQUENCE [LARGE SCALE GENOMIC DNA]</scope>
    <source>
        <strain evidence="2">417</strain>
        <tissue evidence="2">Liver</tissue>
    </source>
</reference>
<name>A0A1A6GP00_NEOLE</name>
<feature type="non-terminal residue" evidence="2">
    <location>
        <position position="432"/>
    </location>
</feature>